<name>A0ABT9J141_9BACL</name>
<keyword evidence="1" id="KW-0812">Transmembrane</keyword>
<feature type="transmembrane region" description="Helical" evidence="1">
    <location>
        <begin position="357"/>
        <end position="374"/>
    </location>
</feature>
<feature type="transmembrane region" description="Helical" evidence="1">
    <location>
        <begin position="203"/>
        <end position="223"/>
    </location>
</feature>
<feature type="transmembrane region" description="Helical" evidence="1">
    <location>
        <begin position="115"/>
        <end position="146"/>
    </location>
</feature>
<feature type="transmembrane region" description="Helical" evidence="1">
    <location>
        <begin position="12"/>
        <end position="30"/>
    </location>
</feature>
<feature type="transmembrane region" description="Helical" evidence="1">
    <location>
        <begin position="166"/>
        <end position="191"/>
    </location>
</feature>
<evidence type="ECO:0000313" key="3">
    <source>
        <dbReference type="Proteomes" id="UP001231941"/>
    </source>
</evidence>
<accession>A0ABT9J141</accession>
<evidence type="ECO:0000256" key="1">
    <source>
        <dbReference type="SAM" id="Phobius"/>
    </source>
</evidence>
<organism evidence="2 3">
    <name type="scientific">Chengkuizengella axinellae</name>
    <dbReference type="NCBI Taxonomy" id="3064388"/>
    <lineage>
        <taxon>Bacteria</taxon>
        <taxon>Bacillati</taxon>
        <taxon>Bacillota</taxon>
        <taxon>Bacilli</taxon>
        <taxon>Bacillales</taxon>
        <taxon>Paenibacillaceae</taxon>
        <taxon>Chengkuizengella</taxon>
    </lineage>
</organism>
<proteinExistence type="predicted"/>
<dbReference type="Proteomes" id="UP001231941">
    <property type="component" value="Unassembled WGS sequence"/>
</dbReference>
<feature type="transmembrane region" description="Helical" evidence="1">
    <location>
        <begin position="83"/>
        <end position="103"/>
    </location>
</feature>
<gene>
    <name evidence="2" type="ORF">Q5Y73_14620</name>
</gene>
<dbReference type="EMBL" id="JAVAMP010000007">
    <property type="protein sequence ID" value="MDP5275341.1"/>
    <property type="molecule type" value="Genomic_DNA"/>
</dbReference>
<feature type="transmembrane region" description="Helical" evidence="1">
    <location>
        <begin position="60"/>
        <end position="77"/>
    </location>
</feature>
<feature type="transmembrane region" description="Helical" evidence="1">
    <location>
        <begin position="309"/>
        <end position="328"/>
    </location>
</feature>
<keyword evidence="1" id="KW-0472">Membrane</keyword>
<comment type="caution">
    <text evidence="2">The sequence shown here is derived from an EMBL/GenBank/DDBJ whole genome shotgun (WGS) entry which is preliminary data.</text>
</comment>
<sequence>MNPFNNYKIKWASSMIVIFIFVGMFSWRFMHISSFARSWDIVDFALALDRFDLLAMQPHFPGYPYFILGGTMINSWVSDPVQALVLFNVLMTMFSAVPIYMLVRKMLTRELSLVAVLFVLSFSYISVMSVEPMSEGAAIAVLWWYIWSINYSLHKKSTWISLLPLFLFSVLMGIRLSYLVFGVGIVLLWWLKLKRERPSLRRYGIQFFFLVLFQCIWVIGLVVSEGSLNGFIQLSLSFTAGHFSDWGGAYDVASDPIVSRIIQLLFYNLYWTGFSAQSVILAVITSVFLVLIIYKVFQVKRIKMNDFSMILAVMLICYFLWALFAQNLDKPRHISPLVGPIALLMIQYLLKSYKSKMLLMIVLISIAFQVVHGADLVKSYAEEKPAVYQLNDFLSLQERDFIVYTWEETRVFQYLKAPYAHQRVFTYDYFLQEIKRTPYKEVMMTEQVLRGFEQQVGDLSHRITPIKTFYSNPLFDPVYYEITLYKWK</sequence>
<protein>
    <submittedName>
        <fullName evidence="2">Nucleoporin-interacting protein</fullName>
    </submittedName>
</protein>
<reference evidence="2 3" key="1">
    <citation type="submission" date="2023-08" db="EMBL/GenBank/DDBJ databases">
        <authorList>
            <person name="Park J.-S."/>
        </authorList>
    </citation>
    <scope>NUCLEOTIDE SEQUENCE [LARGE SCALE GENOMIC DNA]</scope>
    <source>
        <strain evidence="2 3">2205SS18-9</strain>
    </source>
</reference>
<keyword evidence="1" id="KW-1133">Transmembrane helix</keyword>
<keyword evidence="3" id="KW-1185">Reference proteome</keyword>
<evidence type="ECO:0000313" key="2">
    <source>
        <dbReference type="EMBL" id="MDP5275341.1"/>
    </source>
</evidence>
<feature type="transmembrane region" description="Helical" evidence="1">
    <location>
        <begin position="274"/>
        <end position="297"/>
    </location>
</feature>
<dbReference type="RefSeq" id="WP_305992650.1">
    <property type="nucleotide sequence ID" value="NZ_JAVAMP010000007.1"/>
</dbReference>